<proteinExistence type="inferred from homology"/>
<evidence type="ECO:0000256" key="2">
    <source>
        <dbReference type="ARBA" id="ARBA00005254"/>
    </source>
</evidence>
<dbReference type="InterPro" id="IPR029045">
    <property type="entry name" value="ClpP/crotonase-like_dom_sf"/>
</dbReference>
<dbReference type="InterPro" id="IPR051053">
    <property type="entry name" value="ECH/Chromodomain_protein"/>
</dbReference>
<keyword evidence="6" id="KW-1185">Reference proteome</keyword>
<keyword evidence="4" id="KW-0413">Isomerase</keyword>
<dbReference type="Gene3D" id="3.90.226.10">
    <property type="entry name" value="2-enoyl-CoA Hydratase, Chain A, domain 1"/>
    <property type="match status" value="1"/>
</dbReference>
<dbReference type="Gene3D" id="1.10.12.10">
    <property type="entry name" value="Lyase 2-enoyl-coa Hydratase, Chain A, domain 2"/>
    <property type="match status" value="1"/>
</dbReference>
<evidence type="ECO:0000256" key="1">
    <source>
        <dbReference type="ARBA" id="ARBA00004275"/>
    </source>
</evidence>
<dbReference type="PANTHER" id="PTHR43684">
    <property type="match status" value="1"/>
</dbReference>
<protein>
    <submittedName>
        <fullName evidence="5">Enoyl-CoA hydratase/carnithine racemase</fullName>
    </submittedName>
</protein>
<dbReference type="GO" id="GO:0004165">
    <property type="term" value="F:delta(3)-delta(2)-enoyl-CoA isomerase activity"/>
    <property type="evidence" value="ECO:0007669"/>
    <property type="project" value="UniProtKB-ARBA"/>
</dbReference>
<dbReference type="Proteomes" id="UP001161160">
    <property type="component" value="Unassembled WGS sequence"/>
</dbReference>
<sequence>MIQCHEQDGILTIQFNRPDKKNAFTGAMYLQLRDALIAGDLDPAVKVILICGSGKIFSAGNDIADFLQSSFDETAPPILLLRALAQLKKPLIAAVDGPAVGIGSTMLFHCDLVYAQKDAQFIFPFVALGLVPEGAATLLLPRLVGHQIASEVLFFGEPLTAEQAYKMGFVNKVISEESSLSYAHERAKALTALPLGSILETKALLKSGRVKAAILDQISIEAQAFMQRLKGPAAKEALTAFMEKRVPKFDLLD</sequence>
<dbReference type="EMBL" id="JARXYA010000005">
    <property type="protein sequence ID" value="MDH6503994.1"/>
    <property type="molecule type" value="Genomic_DNA"/>
</dbReference>
<name>A0AA43S4X9_9BURK</name>
<dbReference type="AlphaFoldDB" id="A0AA43S4X9"/>
<dbReference type="CDD" id="cd06558">
    <property type="entry name" value="crotonase-like"/>
    <property type="match status" value="1"/>
</dbReference>
<accession>A0AA43S4X9</accession>
<dbReference type="Pfam" id="PF00378">
    <property type="entry name" value="ECH_1"/>
    <property type="match status" value="1"/>
</dbReference>
<evidence type="ECO:0000256" key="3">
    <source>
        <dbReference type="ARBA" id="ARBA00023140"/>
    </source>
</evidence>
<reference evidence="5" key="1">
    <citation type="submission" date="2023-04" db="EMBL/GenBank/DDBJ databases">
        <title>Genome Encyclopedia of Bacteria and Archaea VI: Functional Genomics of Type Strains.</title>
        <authorList>
            <person name="Whitman W."/>
        </authorList>
    </citation>
    <scope>NUCLEOTIDE SEQUENCE</scope>
    <source>
        <strain evidence="5">Enz.4-51</strain>
    </source>
</reference>
<evidence type="ECO:0000256" key="4">
    <source>
        <dbReference type="ARBA" id="ARBA00023235"/>
    </source>
</evidence>
<organism evidence="5 6">
    <name type="scientific">Polynucleobacter sphagniphilus</name>
    <dbReference type="NCBI Taxonomy" id="1743169"/>
    <lineage>
        <taxon>Bacteria</taxon>
        <taxon>Pseudomonadati</taxon>
        <taxon>Pseudomonadota</taxon>
        <taxon>Betaproteobacteria</taxon>
        <taxon>Burkholderiales</taxon>
        <taxon>Burkholderiaceae</taxon>
        <taxon>Polynucleobacter</taxon>
    </lineage>
</organism>
<comment type="subcellular location">
    <subcellularLocation>
        <location evidence="1">Peroxisome</location>
    </subcellularLocation>
</comment>
<dbReference type="PANTHER" id="PTHR43684:SF1">
    <property type="entry name" value="ENOYL-COA DELTA ISOMERASE 2"/>
    <property type="match status" value="1"/>
</dbReference>
<gene>
    <name evidence="5" type="ORF">M2127_001298</name>
</gene>
<comment type="caution">
    <text evidence="5">The sequence shown here is derived from an EMBL/GenBank/DDBJ whole genome shotgun (WGS) entry which is preliminary data.</text>
</comment>
<dbReference type="RefSeq" id="WP_076023897.1">
    <property type="nucleotide sequence ID" value="NZ_JAQFIK010000004.1"/>
</dbReference>
<evidence type="ECO:0000313" key="6">
    <source>
        <dbReference type="Proteomes" id="UP001161160"/>
    </source>
</evidence>
<evidence type="ECO:0000313" key="5">
    <source>
        <dbReference type="EMBL" id="MDH6503994.1"/>
    </source>
</evidence>
<dbReference type="SUPFAM" id="SSF52096">
    <property type="entry name" value="ClpP/crotonase"/>
    <property type="match status" value="1"/>
</dbReference>
<keyword evidence="3" id="KW-0576">Peroxisome</keyword>
<dbReference type="InterPro" id="IPR014748">
    <property type="entry name" value="Enoyl-CoA_hydra_C"/>
</dbReference>
<comment type="similarity">
    <text evidence="2">Belongs to the enoyl-CoA hydratase/isomerase family.</text>
</comment>
<dbReference type="InterPro" id="IPR001753">
    <property type="entry name" value="Enoyl-CoA_hydra/iso"/>
</dbReference>